<dbReference type="GO" id="GO:0016747">
    <property type="term" value="F:acyltransferase activity, transferring groups other than amino-acyl groups"/>
    <property type="evidence" value="ECO:0007669"/>
    <property type="project" value="InterPro"/>
</dbReference>
<gene>
    <name evidence="2" type="ORF">COB20_00680</name>
</gene>
<keyword evidence="2" id="KW-0808">Transferase</keyword>
<dbReference type="Proteomes" id="UP000218767">
    <property type="component" value="Unassembled WGS sequence"/>
</dbReference>
<proteinExistence type="predicted"/>
<evidence type="ECO:0000313" key="2">
    <source>
        <dbReference type="EMBL" id="PCI82155.1"/>
    </source>
</evidence>
<accession>A0A2A4XJI1</accession>
<dbReference type="Pfam" id="PF00583">
    <property type="entry name" value="Acetyltransf_1"/>
    <property type="match status" value="1"/>
</dbReference>
<reference evidence="3" key="1">
    <citation type="submission" date="2017-08" db="EMBL/GenBank/DDBJ databases">
        <title>A dynamic microbial community with high functional redundancy inhabits the cold, oxic subseafloor aquifer.</title>
        <authorList>
            <person name="Tully B.J."/>
            <person name="Wheat C.G."/>
            <person name="Glazer B.T."/>
            <person name="Huber J.A."/>
        </authorList>
    </citation>
    <scope>NUCLEOTIDE SEQUENCE [LARGE SCALE GENOMIC DNA]</scope>
</reference>
<dbReference type="PROSITE" id="PS51186">
    <property type="entry name" value="GNAT"/>
    <property type="match status" value="1"/>
</dbReference>
<organism evidence="2 3">
    <name type="scientific">SAR86 cluster bacterium</name>
    <dbReference type="NCBI Taxonomy" id="2030880"/>
    <lineage>
        <taxon>Bacteria</taxon>
        <taxon>Pseudomonadati</taxon>
        <taxon>Pseudomonadota</taxon>
        <taxon>Gammaproteobacteria</taxon>
        <taxon>SAR86 cluster</taxon>
    </lineage>
</organism>
<dbReference type="SUPFAM" id="SSF55729">
    <property type="entry name" value="Acyl-CoA N-acyltransferases (Nat)"/>
    <property type="match status" value="1"/>
</dbReference>
<feature type="domain" description="N-acetyltransferase" evidence="1">
    <location>
        <begin position="1"/>
        <end position="143"/>
    </location>
</feature>
<evidence type="ECO:0000313" key="3">
    <source>
        <dbReference type="Proteomes" id="UP000218767"/>
    </source>
</evidence>
<dbReference type="InterPro" id="IPR016181">
    <property type="entry name" value="Acyl_CoA_acyltransferase"/>
</dbReference>
<dbReference type="Gene3D" id="3.40.630.30">
    <property type="match status" value="1"/>
</dbReference>
<dbReference type="CDD" id="cd04301">
    <property type="entry name" value="NAT_SF"/>
    <property type="match status" value="1"/>
</dbReference>
<dbReference type="EMBL" id="NVUL01000002">
    <property type="protein sequence ID" value="PCI82155.1"/>
    <property type="molecule type" value="Genomic_DNA"/>
</dbReference>
<sequence>MQVKIAATLEELKLISPVLLQLRPQYSEGTLVTQIQSQQADGYHVAYVEDGENILSVAGFVMSQKLAWKKHIYVDDLVTNEAHRSTGAGKFLIDWLKQFGRDNGCQQLHLDSGVTRFGAHRFYLREGFDITSHHFAVVELNDN</sequence>
<protein>
    <submittedName>
        <fullName evidence="2">GNAT family N-acetyltransferase</fullName>
    </submittedName>
</protein>
<dbReference type="AlphaFoldDB" id="A0A2A4XJI1"/>
<name>A0A2A4XJI1_9GAMM</name>
<dbReference type="InterPro" id="IPR000182">
    <property type="entry name" value="GNAT_dom"/>
</dbReference>
<evidence type="ECO:0000259" key="1">
    <source>
        <dbReference type="PROSITE" id="PS51186"/>
    </source>
</evidence>
<comment type="caution">
    <text evidence="2">The sequence shown here is derived from an EMBL/GenBank/DDBJ whole genome shotgun (WGS) entry which is preliminary data.</text>
</comment>